<evidence type="ECO:0000313" key="2">
    <source>
        <dbReference type="Proteomes" id="UP000275408"/>
    </source>
</evidence>
<keyword evidence="2" id="KW-1185">Reference proteome</keyword>
<sequence length="95" mass="10859">MAGGLEGRDVNTEKKVLGTNWNYVTDEFLFKFQTNVESAQGLMATKRNVPRVIASFYDTMSLISPIIVQMKILLQDICKADYHWDAELDSELKTR</sequence>
<evidence type="ECO:0000313" key="1">
    <source>
        <dbReference type="EMBL" id="RMX49774.1"/>
    </source>
</evidence>
<dbReference type="EMBL" id="RCHS01002056">
    <property type="protein sequence ID" value="RMX49774.1"/>
    <property type="molecule type" value="Genomic_DNA"/>
</dbReference>
<dbReference type="PANTHER" id="PTHR47331">
    <property type="entry name" value="PHD-TYPE DOMAIN-CONTAINING PROTEIN"/>
    <property type="match status" value="1"/>
</dbReference>
<protein>
    <submittedName>
        <fullName evidence="1">Uncharacterized protein</fullName>
    </submittedName>
</protein>
<comment type="caution">
    <text evidence="1">The sequence shown here is derived from an EMBL/GenBank/DDBJ whole genome shotgun (WGS) entry which is preliminary data.</text>
</comment>
<dbReference type="Pfam" id="PF05380">
    <property type="entry name" value="Peptidase_A17"/>
    <property type="match status" value="1"/>
</dbReference>
<dbReference type="Proteomes" id="UP000275408">
    <property type="component" value="Unassembled WGS sequence"/>
</dbReference>
<accession>A0A3M6U8C7</accession>
<organism evidence="1 2">
    <name type="scientific">Pocillopora damicornis</name>
    <name type="common">Cauliflower coral</name>
    <name type="synonym">Millepora damicornis</name>
    <dbReference type="NCBI Taxonomy" id="46731"/>
    <lineage>
        <taxon>Eukaryota</taxon>
        <taxon>Metazoa</taxon>
        <taxon>Cnidaria</taxon>
        <taxon>Anthozoa</taxon>
        <taxon>Hexacorallia</taxon>
        <taxon>Scleractinia</taxon>
        <taxon>Astrocoeniina</taxon>
        <taxon>Pocilloporidae</taxon>
        <taxon>Pocillopora</taxon>
    </lineage>
</organism>
<dbReference type="InterPro" id="IPR008042">
    <property type="entry name" value="Retrotrans_Pao"/>
</dbReference>
<dbReference type="PANTHER" id="PTHR47331:SF5">
    <property type="entry name" value="RIBONUCLEASE H"/>
    <property type="match status" value="1"/>
</dbReference>
<dbReference type="AlphaFoldDB" id="A0A3M6U8C7"/>
<gene>
    <name evidence="1" type="ORF">pdam_00025552</name>
</gene>
<reference evidence="1 2" key="1">
    <citation type="journal article" date="2018" name="Sci. Rep.">
        <title>Comparative analysis of the Pocillopora damicornis genome highlights role of immune system in coral evolution.</title>
        <authorList>
            <person name="Cunning R."/>
            <person name="Bay R.A."/>
            <person name="Gillette P."/>
            <person name="Baker A.C."/>
            <person name="Traylor-Knowles N."/>
        </authorList>
    </citation>
    <scope>NUCLEOTIDE SEQUENCE [LARGE SCALE GENOMIC DNA]</scope>
    <source>
        <strain evidence="1">RSMAS</strain>
        <tissue evidence="1">Whole animal</tissue>
    </source>
</reference>
<proteinExistence type="predicted"/>
<name>A0A3M6U8C7_POCDA</name>